<dbReference type="CDD" id="cd03301">
    <property type="entry name" value="ABC_MalK_N"/>
    <property type="match status" value="1"/>
</dbReference>
<evidence type="ECO:0000313" key="29">
    <source>
        <dbReference type="Proteomes" id="UP000236349"/>
    </source>
</evidence>
<dbReference type="SMART" id="SM00382">
    <property type="entry name" value="AAA"/>
    <property type="match status" value="1"/>
</dbReference>
<reference evidence="18 26" key="1">
    <citation type="submission" date="2015-03" db="EMBL/GenBank/DDBJ databases">
        <authorList>
            <consortium name="Pathogen Informatics"/>
            <person name="Murphy D."/>
        </authorList>
    </citation>
    <scope>NUCLEOTIDE SEQUENCE [LARGE SCALE GENOMIC DNA]</scope>
    <source>
        <strain evidence="18 26">0268S</strain>
    </source>
</reference>
<dbReference type="SUPFAM" id="SSF50331">
    <property type="entry name" value="MOP-like"/>
    <property type="match status" value="1"/>
</dbReference>
<dbReference type="Proteomes" id="UP000189452">
    <property type="component" value="Chromosome"/>
</dbReference>
<dbReference type="PATRIC" id="fig|1773.206.peg.4316"/>
<dbReference type="InterPro" id="IPR008995">
    <property type="entry name" value="Mo/tungstate-bd_C_term_dom"/>
</dbReference>
<dbReference type="PANTHER" id="PTHR43875">
    <property type="entry name" value="MALTODEXTRIN IMPORT ATP-BINDING PROTEIN MSMX"/>
    <property type="match status" value="1"/>
</dbReference>
<evidence type="ECO:0000313" key="23">
    <source>
        <dbReference type="EMBL" id="VCU49498.1"/>
    </source>
</evidence>
<dbReference type="EMBL" id="CP024614">
    <property type="protein sequence ID" value="AUS50332.1"/>
    <property type="molecule type" value="Genomic_DNA"/>
</dbReference>
<dbReference type="Pfam" id="PF17912">
    <property type="entry name" value="OB_MalK"/>
    <property type="match status" value="1"/>
</dbReference>
<dbReference type="Proteomes" id="UP000300237">
    <property type="component" value="Chromosome"/>
</dbReference>
<dbReference type="Proteomes" id="UP000049023">
    <property type="component" value="Unassembled WGS sequence"/>
</dbReference>
<keyword evidence="4" id="KW-0547">Nucleotide-binding</keyword>
<keyword evidence="5 21" id="KW-0067">ATP-binding</keyword>
<dbReference type="Proteomes" id="UP000050139">
    <property type="component" value="Unassembled WGS sequence"/>
</dbReference>
<dbReference type="Proteomes" id="UP000236349">
    <property type="component" value="Chromosome"/>
</dbReference>
<dbReference type="Proteomes" id="UP000038802">
    <property type="component" value="Unassembled WGS sequence"/>
</dbReference>
<dbReference type="InterPro" id="IPR047641">
    <property type="entry name" value="ABC_transpr_MalK/UgpC-like"/>
</dbReference>
<dbReference type="SUPFAM" id="SSF52540">
    <property type="entry name" value="P-loop containing nucleoside triphosphate hydrolases"/>
    <property type="match status" value="1"/>
</dbReference>
<reference evidence="21 28" key="4">
    <citation type="submission" date="2016-04" db="EMBL/GenBank/DDBJ databases">
        <authorList>
            <person name="Bigi M."/>
            <person name="Bigi F."/>
            <person name="Soria M.A."/>
        </authorList>
    </citation>
    <scope>NUCLEOTIDE SEQUENCE [LARGE SCALE GENOMIC DNA]</scope>
    <source>
        <strain evidence="21 28">6548</strain>
    </source>
</reference>
<evidence type="ECO:0000256" key="7">
    <source>
        <dbReference type="ARBA" id="ARBA00023136"/>
    </source>
</evidence>
<dbReference type="STRING" id="115862.BBG46_06645"/>
<evidence type="ECO:0000313" key="30">
    <source>
        <dbReference type="Proteomes" id="UP000256381"/>
    </source>
</evidence>
<evidence type="ECO:0000256" key="12">
    <source>
        <dbReference type="ARBA" id="ARBA00080647"/>
    </source>
</evidence>
<reference evidence="20 32" key="10">
    <citation type="submission" date="2021-03" db="EMBL/GenBank/DDBJ databases">
        <title>Whole Genome Sequencing of Mycobacterium tuberculosis clinical isolates from Arunachal Pradesh, India.</title>
        <authorList>
            <person name="Singh S."/>
            <person name="Mudliar S.R."/>
            <person name="Kulsum U."/>
            <person name="Rufai S.B."/>
            <person name="Singh P.K."/>
            <person name="Umpo M."/>
            <person name="Nyori M."/>
        </authorList>
    </citation>
    <scope>NUCLEOTIDE SEQUENCE [LARGE SCALE GENOMIC DNA]</scope>
    <source>
        <strain evidence="20 32">OMICS/BPL/0142/20/SP</strain>
    </source>
</reference>
<dbReference type="Pfam" id="PF00005">
    <property type="entry name" value="ABC_tran"/>
    <property type="match status" value="1"/>
</dbReference>
<evidence type="ECO:0000259" key="14">
    <source>
        <dbReference type="PROSITE" id="PS50893"/>
    </source>
</evidence>
<dbReference type="PROSITE" id="PS00211">
    <property type="entry name" value="ABC_TRANSPORTER_1"/>
    <property type="match status" value="1"/>
</dbReference>
<dbReference type="EMBL" id="CNFU01000103">
    <property type="protein sequence ID" value="CKR18834.1"/>
    <property type="molecule type" value="Genomic_DNA"/>
</dbReference>
<gene>
    <name evidence="21" type="primary">sugC_1</name>
    <name evidence="15" type="synonym">sugC</name>
    <name evidence="21" type="ORF">A4S10_01318</name>
    <name evidence="15" type="ORF">CAB90_01400</name>
    <name evidence="23" type="ORF">DKC2_1320</name>
    <name evidence="22" type="ORF">DSJ38_05300</name>
    <name evidence="19" type="ORF">ERS007703_00919</name>
    <name evidence="17" type="ORF">ERS027659_01154</name>
    <name evidence="16" type="ORF">ERS027661_00755</name>
    <name evidence="18" type="ORF">ERS094118_01907</name>
    <name evidence="20" type="ORF">J8J21_08595</name>
</gene>
<dbReference type="PANTHER" id="PTHR43875:SF15">
    <property type="entry name" value="TREHALOSE IMPORT ATP-BINDING PROTEIN SUGC"/>
    <property type="match status" value="1"/>
</dbReference>
<evidence type="ECO:0000256" key="13">
    <source>
        <dbReference type="ARBA" id="ARBA00082626"/>
    </source>
</evidence>
<feature type="domain" description="ABC transporter" evidence="14">
    <location>
        <begin position="4"/>
        <end position="235"/>
    </location>
</feature>
<dbReference type="NCBIfam" id="NF008653">
    <property type="entry name" value="PRK11650.1"/>
    <property type="match status" value="1"/>
</dbReference>
<reference evidence="15 29" key="7">
    <citation type="submission" date="2017-10" db="EMBL/GenBank/DDBJ databases">
        <title>Clinical isolate obtained from a human patient with meningeal tuberculosis in michoacan, Mexico.</title>
        <authorList>
            <person name="Guillen-Nepita A.L."/>
            <person name="Negrete-Paz A.M."/>
            <person name="Vazquez-Marrufo G."/>
            <person name="Cruz-Hernandez A."/>
            <person name="Fresia P."/>
            <person name="Naya H."/>
            <person name="Vazquez-Garciduenas M.S."/>
        </authorList>
    </citation>
    <scope>NUCLEOTIDE SEQUENCE [LARGE SCALE GENOMIC DNA]</scope>
    <source>
        <strain evidence="29">Beijing/MYC004</strain>
        <strain evidence="15">MYC004</strain>
    </source>
</reference>
<comment type="catalytic activity">
    <reaction evidence="8">
        <text>alpha,alpha-trehalose(out) + ATP + H2O = alpha,alpha-trehalose(in) + ADP + phosphate + H(+)</text>
        <dbReference type="Rhea" id="RHEA:75203"/>
        <dbReference type="ChEBI" id="CHEBI:15377"/>
        <dbReference type="ChEBI" id="CHEBI:15378"/>
        <dbReference type="ChEBI" id="CHEBI:16551"/>
        <dbReference type="ChEBI" id="CHEBI:30616"/>
        <dbReference type="ChEBI" id="CHEBI:43474"/>
        <dbReference type="ChEBI" id="CHEBI:456216"/>
    </reaction>
</comment>
<dbReference type="EMBL" id="LR027516">
    <property type="protein sequence ID" value="VCU49498.1"/>
    <property type="molecule type" value="Genomic_DNA"/>
</dbReference>
<evidence type="ECO:0000313" key="20">
    <source>
        <dbReference type="EMBL" id="MBP0683179.1"/>
    </source>
</evidence>
<dbReference type="Proteomes" id="UP000050164">
    <property type="component" value="Unassembled WGS sequence"/>
</dbReference>
<evidence type="ECO:0000256" key="4">
    <source>
        <dbReference type="ARBA" id="ARBA00022741"/>
    </source>
</evidence>
<dbReference type="EMBL" id="CNFT01000195">
    <property type="protein sequence ID" value="CKR32612.1"/>
    <property type="molecule type" value="Genomic_DNA"/>
</dbReference>
<dbReference type="InterPro" id="IPR003439">
    <property type="entry name" value="ABC_transporter-like_ATP-bd"/>
</dbReference>
<dbReference type="Proteomes" id="UP000671119">
    <property type="component" value="Unassembled WGS sequence"/>
</dbReference>
<dbReference type="GO" id="GO:0016887">
    <property type="term" value="F:ATP hydrolysis activity"/>
    <property type="evidence" value="ECO:0007669"/>
    <property type="project" value="InterPro"/>
</dbReference>
<name>A0A045HM57_MYCTX</name>
<evidence type="ECO:0000256" key="2">
    <source>
        <dbReference type="ARBA" id="ARBA00022448"/>
    </source>
</evidence>
<keyword evidence="3" id="KW-1003">Cell membrane</keyword>
<dbReference type="InterPro" id="IPR015855">
    <property type="entry name" value="ABC_transpr_MalK-like"/>
</dbReference>
<comment type="function">
    <text evidence="9">Part of the ABC transporter complex LpqY-SugA-SugB-SugC, which is highly specific for uptake of trehalose. Involved in the recycling of extracellular trehalose released from trehalose-containing molecules synthesized by M.tuberculosis. Trehalose uptake is essential for virulence. Responsible for energy coupling to the transport system.</text>
</comment>
<dbReference type="EMBL" id="JAGIZI010000010">
    <property type="protein sequence ID" value="MBP0683179.1"/>
    <property type="molecule type" value="Genomic_DNA"/>
</dbReference>
<evidence type="ECO:0000313" key="19">
    <source>
        <dbReference type="EMBL" id="COV24319.1"/>
    </source>
</evidence>
<evidence type="ECO:0000256" key="1">
    <source>
        <dbReference type="ARBA" id="ARBA00004515"/>
    </source>
</evidence>
<protein>
    <recommendedName>
        <fullName evidence="11">Trehalose import ATP-binding protein SugC</fullName>
    </recommendedName>
    <alternativeName>
        <fullName evidence="13">Nucleotide-binding domain of SugABC transporter</fullName>
    </alternativeName>
    <alternativeName>
        <fullName evidence="12">SugABC transporter ATPase SugC</fullName>
    </alternativeName>
</protein>
<dbReference type="AlphaFoldDB" id="A0A045HM57"/>
<evidence type="ECO:0000313" key="27">
    <source>
        <dbReference type="Proteomes" id="UP000050164"/>
    </source>
</evidence>
<evidence type="ECO:0000313" key="26">
    <source>
        <dbReference type="Proteomes" id="UP000050139"/>
    </source>
</evidence>
<keyword evidence="2" id="KW-0813">Transport</keyword>
<dbReference type="Gene3D" id="2.40.50.140">
    <property type="entry name" value="Nucleic acid-binding proteins"/>
    <property type="match status" value="1"/>
</dbReference>
<evidence type="ECO:0000313" key="17">
    <source>
        <dbReference type="EMBL" id="CKR32612.1"/>
    </source>
</evidence>
<evidence type="ECO:0000256" key="5">
    <source>
        <dbReference type="ARBA" id="ARBA00022840"/>
    </source>
</evidence>
<evidence type="ECO:0000313" key="16">
    <source>
        <dbReference type="EMBL" id="CKR18834.1"/>
    </source>
</evidence>
<dbReference type="RefSeq" id="WP_003406299.1">
    <property type="nucleotide sequence ID" value="NZ_AP017901.1"/>
</dbReference>
<evidence type="ECO:0000313" key="22">
    <source>
        <dbReference type="EMBL" id="REQ55009.1"/>
    </source>
</evidence>
<proteinExistence type="predicted"/>
<dbReference type="GO" id="GO:0008643">
    <property type="term" value="P:carbohydrate transport"/>
    <property type="evidence" value="ECO:0007669"/>
    <property type="project" value="InterPro"/>
</dbReference>
<reference evidence="19" key="3">
    <citation type="submission" date="2015-03" db="EMBL/GenBank/DDBJ databases">
        <authorList>
            <person name="Murphy D."/>
        </authorList>
    </citation>
    <scope>NUCLEOTIDE SEQUENCE [LARGE SCALE GENOMIC DNA]</scope>
    <source>
        <strain evidence="19">K00500041</strain>
    </source>
</reference>
<accession>A0A045HM57</accession>
<dbReference type="Gene3D" id="3.40.50.300">
    <property type="entry name" value="P-loop containing nucleotide triphosphate hydrolases"/>
    <property type="match status" value="1"/>
</dbReference>
<comment type="subunit">
    <text evidence="10">Monomer. Homodimerizes in the presence of ATP. The complex is composed of two ATP-binding proteins (SugC), two transmembrane proteins (SugA and SugB) and a solute-binding protein (LpqY).</text>
</comment>
<reference evidence="22" key="8">
    <citation type="submission" date="2018-07" db="EMBL/GenBank/DDBJ databases">
        <authorList>
            <person name="Shah S."/>
            <person name="Brown T."/>
            <person name="Auld S."/>
            <person name="Bratton K."/>
            <person name="Narechania A."/>
            <person name="Mathema B."/>
            <person name="Gandhi N."/>
        </authorList>
    </citation>
    <scope>NUCLEOTIDE SEQUENCE</scope>
    <source>
        <strain evidence="22">32301_S10</strain>
    </source>
</reference>
<evidence type="ECO:0000313" key="28">
    <source>
        <dbReference type="Proteomes" id="UP000189452"/>
    </source>
</evidence>
<dbReference type="InterPro" id="IPR012340">
    <property type="entry name" value="NA-bd_OB-fold"/>
</dbReference>
<reference evidence="24 25" key="2">
    <citation type="submission" date="2015-03" db="EMBL/GenBank/DDBJ databases">
        <authorList>
            <consortium name="Pathogen Informatics"/>
        </authorList>
    </citation>
    <scope>NUCLEOTIDE SEQUENCE [LARGE SCALE GENOMIC DNA]</scope>
    <source>
        <strain evidence="17 27">Bir 185</strain>
        <strain evidence="16 25">Bir 187</strain>
        <strain evidence="24">K00500041</strain>
    </source>
</reference>
<evidence type="ECO:0000313" key="21">
    <source>
        <dbReference type="EMBL" id="OMH59155.1"/>
    </source>
</evidence>
<evidence type="ECO:0000256" key="9">
    <source>
        <dbReference type="ARBA" id="ARBA00056091"/>
    </source>
</evidence>
<evidence type="ECO:0000313" key="15">
    <source>
        <dbReference type="EMBL" id="AUS50332.1"/>
    </source>
</evidence>
<dbReference type="InterPro" id="IPR003593">
    <property type="entry name" value="AAA+_ATPase"/>
</dbReference>
<evidence type="ECO:0000313" key="31">
    <source>
        <dbReference type="Proteomes" id="UP000300237"/>
    </source>
</evidence>
<comment type="subcellular location">
    <subcellularLocation>
        <location evidence="1">Cell inner membrane</location>
        <topology evidence="1">Peripheral membrane protein</topology>
        <orientation evidence="1">Cytoplasmic side</orientation>
    </subcellularLocation>
</comment>
<dbReference type="Proteomes" id="UP000256381">
    <property type="component" value="Unassembled WGS sequence"/>
</dbReference>
<evidence type="ECO:0000256" key="3">
    <source>
        <dbReference type="ARBA" id="ARBA00022475"/>
    </source>
</evidence>
<keyword evidence="21" id="KW-0378">Hydrolase</keyword>
<dbReference type="EMBL" id="COPH01000012">
    <property type="protein sequence ID" value="CLW10454.1"/>
    <property type="molecule type" value="Genomic_DNA"/>
</dbReference>
<dbReference type="InterPro" id="IPR027417">
    <property type="entry name" value="P-loop_NTPase"/>
</dbReference>
<dbReference type="EMBL" id="CSAE01000066">
    <property type="protein sequence ID" value="COV24319.1"/>
    <property type="molecule type" value="Genomic_DNA"/>
</dbReference>
<evidence type="ECO:0000313" key="32">
    <source>
        <dbReference type="Proteomes" id="UP000671119"/>
    </source>
</evidence>
<dbReference type="SMR" id="A0A045HM57"/>
<evidence type="ECO:0000313" key="25">
    <source>
        <dbReference type="Proteomes" id="UP000049023"/>
    </source>
</evidence>
<sequence>MAEIVLDHVNKSYPDGHTAVRDLNLTIADGEFLILVGPSGCGKTTTLNMIAGLEDISSGELRIAGERVNEKAPKDRDIAMVFQSYALYPHMTVRQNIAFPLTLAKMRKADIAQKVSETAKILDLTNLLDRKPSQLSGGQRQRVAMGRAIVRHPKAFLMDEPLSNLDAKLRVQMRGEIAQLQRRLGTTTVYVTHDQTEAMTLGDRVVVMYGGIAQQIGTPEELYERPANLFVAGFIGSPAMNFFPARLTAIGLTLPFGEVTLAPEVQGVIAAHPKPENVIVGVRPEHIQDAALIDAYQRIRALTFQVKVNLVESLGADKYLYFTTESPAVHSVQLDELAEVEGESALHENQFVARVPAESKVAIGQSVELAFDTARLAVFDADSGANLTIPHRA</sequence>
<dbReference type="Gene3D" id="2.40.50.100">
    <property type="match status" value="2"/>
</dbReference>
<dbReference type="EMBL" id="QTBD01000084">
    <property type="protein sequence ID" value="REQ55009.1"/>
    <property type="molecule type" value="Genomic_DNA"/>
</dbReference>
<reference evidence="23 31" key="9">
    <citation type="submission" date="2018-08" db="EMBL/GenBank/DDBJ databases">
        <authorList>
            <person name="Fokvardsen B D."/>
            <person name="Norman A."/>
        </authorList>
    </citation>
    <scope>NUCLEOTIDE SEQUENCE [LARGE SCALE GENOMIC DNA]</scope>
    <source>
        <strain evidence="23 31">DKC2</strain>
    </source>
</reference>
<dbReference type="GO" id="GO:0005524">
    <property type="term" value="F:ATP binding"/>
    <property type="evidence" value="ECO:0007669"/>
    <property type="project" value="UniProtKB-KW"/>
</dbReference>
<evidence type="ECO:0000256" key="6">
    <source>
        <dbReference type="ARBA" id="ARBA00022967"/>
    </source>
</evidence>
<evidence type="ECO:0000256" key="11">
    <source>
        <dbReference type="ARBA" id="ARBA00072105"/>
    </source>
</evidence>
<dbReference type="GO" id="GO:0055052">
    <property type="term" value="C:ATP-binding cassette (ABC) transporter complex, substrate-binding subunit-containing"/>
    <property type="evidence" value="ECO:0007669"/>
    <property type="project" value="TreeGrafter"/>
</dbReference>
<keyword evidence="6" id="KW-1278">Translocase</keyword>
<dbReference type="FunFam" id="3.40.50.300:FF:000042">
    <property type="entry name" value="Maltose/maltodextrin ABC transporter, ATP-binding protein"/>
    <property type="match status" value="1"/>
</dbReference>
<organism evidence="21 28">
    <name type="scientific">Mycobacterium tuberculosis</name>
    <dbReference type="NCBI Taxonomy" id="1773"/>
    <lineage>
        <taxon>Bacteria</taxon>
        <taxon>Bacillati</taxon>
        <taxon>Actinomycetota</taxon>
        <taxon>Actinomycetes</taxon>
        <taxon>Mycobacteriales</taxon>
        <taxon>Mycobacteriaceae</taxon>
        <taxon>Mycobacterium</taxon>
        <taxon>Mycobacterium tuberculosis complex</taxon>
    </lineage>
</organism>
<dbReference type="OMA" id="SPKAFLM"/>
<evidence type="ECO:0000256" key="10">
    <source>
        <dbReference type="ARBA" id="ARBA00063658"/>
    </source>
</evidence>
<dbReference type="EMBL" id="LWDQ01000001">
    <property type="protein sequence ID" value="OMH59155.1"/>
    <property type="molecule type" value="Genomic_DNA"/>
</dbReference>
<evidence type="ECO:0000256" key="8">
    <source>
        <dbReference type="ARBA" id="ARBA00050305"/>
    </source>
</evidence>
<reference evidence="22 30" key="5">
    <citation type="journal article" date="2017" name="N. Engl. J. Med.">
        <title>Transmission of Extensively Drug-Resistant Tuberculosis in South Africa.</title>
        <authorList>
            <person name="Shah N.S."/>
            <person name="Auld S.C."/>
            <person name="Brust J.C."/>
            <person name="Mathema B."/>
            <person name="Ismail N."/>
            <person name="Moodley P."/>
            <person name="Mlisana K."/>
            <person name="Allana S."/>
            <person name="Campbell A."/>
            <person name="Mthiyane T."/>
            <person name="Morris N."/>
            <person name="Mpangase P."/>
            <person name="van der Meulen H."/>
            <person name="Omar S.V."/>
            <person name="Brown T.S."/>
            <person name="Narechania A."/>
            <person name="Shaskina E."/>
            <person name="Kapwata T."/>
            <person name="Kreiswirth B."/>
            <person name="Gandhi N.R."/>
        </authorList>
    </citation>
    <scope>NUCLEOTIDE SEQUENCE [LARGE SCALE GENOMIC DNA]</scope>
    <source>
        <strain evidence="22 30">32301_S10</strain>
    </source>
</reference>
<dbReference type="GO" id="GO:0140359">
    <property type="term" value="F:ABC-type transporter activity"/>
    <property type="evidence" value="ECO:0007669"/>
    <property type="project" value="InterPro"/>
</dbReference>
<dbReference type="InterPro" id="IPR017871">
    <property type="entry name" value="ABC_transporter-like_CS"/>
</dbReference>
<dbReference type="InterPro" id="IPR040582">
    <property type="entry name" value="OB_MalK-like"/>
</dbReference>
<reference evidence="21 28" key="6">
    <citation type="submission" date="2017-02" db="EMBL/GenBank/DDBJ databases">
        <title>Protein polymorphisms may explain contrasting epidemiological fitness of two variants of a multidrug-resistant Mycobacterium tuberculosis strain.</title>
        <authorList>
            <person name="Bigi M.M."/>
            <person name="Lopez B."/>
            <person name="Blanco F.C."/>
            <person name="Sasiain M.C."/>
            <person name="De La Barrera S."/>
            <person name="Ritacco V."/>
            <person name="Bigi F."/>
            <person name="Soria M.A."/>
        </authorList>
    </citation>
    <scope>NUCLEOTIDE SEQUENCE [LARGE SCALE GENOMIC DNA]</scope>
    <source>
        <strain evidence="21 28">6548</strain>
    </source>
</reference>
<keyword evidence="7" id="KW-0472">Membrane</keyword>
<evidence type="ECO:0000313" key="24">
    <source>
        <dbReference type="Proteomes" id="UP000038802"/>
    </source>
</evidence>
<dbReference type="PROSITE" id="PS50893">
    <property type="entry name" value="ABC_TRANSPORTER_2"/>
    <property type="match status" value="1"/>
</dbReference>
<evidence type="ECO:0000313" key="18">
    <source>
        <dbReference type="EMBL" id="CLW10454.1"/>
    </source>
</evidence>